<reference evidence="3 4" key="1">
    <citation type="submission" date="2020-06" db="EMBL/GenBank/DDBJ databases">
        <title>Rheinheimera sp. nov., a marine bacterium isolated from coastal.</title>
        <authorList>
            <person name="Yu Q."/>
            <person name="Qi Y."/>
            <person name="Pu J."/>
        </authorList>
    </citation>
    <scope>NUCLEOTIDE SEQUENCE [LARGE SCALE GENOMIC DNA]</scope>
    <source>
        <strain evidence="3 4">YQF-2</strain>
    </source>
</reference>
<dbReference type="AlphaFoldDB" id="A0A7Y5EI66"/>
<organism evidence="3 4">
    <name type="scientific">Rheinheimera lutimaris</name>
    <dbReference type="NCBI Taxonomy" id="2740584"/>
    <lineage>
        <taxon>Bacteria</taxon>
        <taxon>Pseudomonadati</taxon>
        <taxon>Pseudomonadota</taxon>
        <taxon>Gammaproteobacteria</taxon>
        <taxon>Chromatiales</taxon>
        <taxon>Chromatiaceae</taxon>
        <taxon>Rheinheimera</taxon>
    </lineage>
</organism>
<dbReference type="EMBL" id="JABSOD010000010">
    <property type="protein sequence ID" value="NRQ43215.1"/>
    <property type="molecule type" value="Genomic_DNA"/>
</dbReference>
<keyword evidence="2" id="KW-0732">Signal</keyword>
<sequence>MLKKNLALSVVYALTLAGLTACGGGSDSGTEAPVAVSPPTPTPTPEDVLPEFASATYVRENMGQLTEVVLLGEDLYYVSFSEEGNLLGHFTQINEHIVDGKIVEAAGFYKMFVDTALKAGQFSAELTVSNNIVDSMTSLTLESTSGPGSEMVISGGILRTVINIVDISAMNDDWVAADFSEFNIDAGLNLTAVDKDNCKISGPLTLQDNNVFAASLSYSECDAAGQYEGVLWSYSFDGVTYLKWFALDNENNTVTGLLDDFTSQQDSLALTGELQPVFYAGSLGSTLISKGNKVYYNGGDVGGQYVFTYPAPATVSVLEAEGEGLTWPTNTAVGASLTMPVPKSKNHRLSGEILLSNDNEESFSGLQAVAQSSLLATVTGSWDEMIIAEDGTVSGNIAGCVISSGAVTNYVASIADMQLTLTGCGSAGDFTGVAVGAIASNGEAIFLNLFRESGGSVVNNINGSLLRD</sequence>
<dbReference type="Proteomes" id="UP000523161">
    <property type="component" value="Unassembled WGS sequence"/>
</dbReference>
<protein>
    <submittedName>
        <fullName evidence="3">Uncharacterized protein</fullName>
    </submittedName>
</protein>
<accession>A0A7Y5EI66</accession>
<gene>
    <name evidence="3" type="ORF">HRH59_11740</name>
</gene>
<keyword evidence="4" id="KW-1185">Reference proteome</keyword>
<feature type="region of interest" description="Disordered" evidence="1">
    <location>
        <begin position="28"/>
        <end position="47"/>
    </location>
</feature>
<dbReference type="PROSITE" id="PS51257">
    <property type="entry name" value="PROKAR_LIPOPROTEIN"/>
    <property type="match status" value="1"/>
</dbReference>
<feature type="chain" id="PRO_5030945801" evidence="2">
    <location>
        <begin position="24"/>
        <end position="468"/>
    </location>
</feature>
<name>A0A7Y5EI66_9GAMM</name>
<evidence type="ECO:0000313" key="4">
    <source>
        <dbReference type="Proteomes" id="UP000523161"/>
    </source>
</evidence>
<evidence type="ECO:0000256" key="2">
    <source>
        <dbReference type="SAM" id="SignalP"/>
    </source>
</evidence>
<dbReference type="RefSeq" id="WP_173501455.1">
    <property type="nucleotide sequence ID" value="NZ_JABSOD010000010.1"/>
</dbReference>
<feature type="signal peptide" evidence="2">
    <location>
        <begin position="1"/>
        <end position="23"/>
    </location>
</feature>
<evidence type="ECO:0000313" key="3">
    <source>
        <dbReference type="EMBL" id="NRQ43215.1"/>
    </source>
</evidence>
<comment type="caution">
    <text evidence="3">The sequence shown here is derived from an EMBL/GenBank/DDBJ whole genome shotgun (WGS) entry which is preliminary data.</text>
</comment>
<evidence type="ECO:0000256" key="1">
    <source>
        <dbReference type="SAM" id="MobiDB-lite"/>
    </source>
</evidence>
<proteinExistence type="predicted"/>